<dbReference type="STRING" id="314283.MED297_15250"/>
<sequence>MISCQGAREKPSQIYKEAGERIFGGNAEVFLLEGYGLSRNRNNAISNALKLESDYIYVADDDIEIKESSLLAAAVECLNSSIDIGIAKVGQIGSSELFKNYRNRDARSKFGLAFSASSVELLIRTNFLKKNQIEFDERFGLGSIYPSGEEFIFILDSIRAGATVKAVDVVVCDHEAISSGKDFYSDEKLIVAKGAMMKRGTKSIVVSLILGVLFSLKKHREYKQTIGFFKFCFNLSKGILKIGH</sequence>
<comment type="caution">
    <text evidence="1">The sequence shown here is derived from an EMBL/GenBank/DDBJ whole genome shotgun (WGS) entry which is preliminary data.</text>
</comment>
<dbReference type="SUPFAM" id="SSF53448">
    <property type="entry name" value="Nucleotide-diphospho-sugar transferases"/>
    <property type="match status" value="1"/>
</dbReference>
<name>A4BIW5_9GAMM</name>
<evidence type="ECO:0000313" key="1">
    <source>
        <dbReference type="EMBL" id="EAR07898.1"/>
    </source>
</evidence>
<dbReference type="EMBL" id="AAOE01000029">
    <property type="protein sequence ID" value="EAR07898.1"/>
    <property type="molecule type" value="Genomic_DNA"/>
</dbReference>
<dbReference type="Gene3D" id="3.90.550.10">
    <property type="entry name" value="Spore Coat Polysaccharide Biosynthesis Protein SpsA, Chain A"/>
    <property type="match status" value="1"/>
</dbReference>
<keyword evidence="1" id="KW-0808">Transferase</keyword>
<proteinExistence type="predicted"/>
<dbReference type="AlphaFoldDB" id="A4BIW5"/>
<protein>
    <submittedName>
        <fullName evidence="1">Glycosyl transferase, group 2 family protein</fullName>
    </submittedName>
</protein>
<reference evidence="1 2" key="1">
    <citation type="submission" date="2006-02" db="EMBL/GenBank/DDBJ databases">
        <authorList>
            <person name="Pinhassi J."/>
            <person name="Pedros-Alio C."/>
            <person name="Ferriera S."/>
            <person name="Johnson J."/>
            <person name="Kravitz S."/>
            <person name="Halpern A."/>
            <person name="Remington K."/>
            <person name="Beeson K."/>
            <person name="Tran B."/>
            <person name="Rogers Y.-H."/>
            <person name="Friedman R."/>
            <person name="Venter J.C."/>
        </authorList>
    </citation>
    <scope>NUCLEOTIDE SEQUENCE [LARGE SCALE GENOMIC DNA]</scope>
    <source>
        <strain evidence="1 2">MED297</strain>
    </source>
</reference>
<dbReference type="Proteomes" id="UP000005953">
    <property type="component" value="Unassembled WGS sequence"/>
</dbReference>
<dbReference type="HOGENOM" id="CLU_025996_19_8_6"/>
<keyword evidence="2" id="KW-1185">Reference proteome</keyword>
<accession>A4BIW5</accession>
<evidence type="ECO:0000313" key="2">
    <source>
        <dbReference type="Proteomes" id="UP000005953"/>
    </source>
</evidence>
<gene>
    <name evidence="1" type="ORF">MED297_15250</name>
</gene>
<dbReference type="GO" id="GO:0016740">
    <property type="term" value="F:transferase activity"/>
    <property type="evidence" value="ECO:0007669"/>
    <property type="project" value="UniProtKB-KW"/>
</dbReference>
<organism evidence="1 2">
    <name type="scientific">Reinekea blandensis MED297</name>
    <dbReference type="NCBI Taxonomy" id="314283"/>
    <lineage>
        <taxon>Bacteria</taxon>
        <taxon>Pseudomonadati</taxon>
        <taxon>Pseudomonadota</taxon>
        <taxon>Gammaproteobacteria</taxon>
        <taxon>Oceanospirillales</taxon>
        <taxon>Saccharospirillaceae</taxon>
        <taxon>Reinekea</taxon>
    </lineage>
</organism>
<dbReference type="InterPro" id="IPR029044">
    <property type="entry name" value="Nucleotide-diphossugar_trans"/>
</dbReference>